<name>A0A5J4WKC5_9EUKA</name>
<evidence type="ECO:0000256" key="1">
    <source>
        <dbReference type="SAM" id="MobiDB-lite"/>
    </source>
</evidence>
<accession>A0A5J4WKC5</accession>
<feature type="region of interest" description="Disordered" evidence="1">
    <location>
        <begin position="132"/>
        <end position="243"/>
    </location>
</feature>
<feature type="compositionally biased region" description="Basic residues" evidence="1">
    <location>
        <begin position="183"/>
        <end position="193"/>
    </location>
</feature>
<reference evidence="2 3" key="1">
    <citation type="submission" date="2019-03" db="EMBL/GenBank/DDBJ databases">
        <title>Single cell metagenomics reveals metabolic interactions within the superorganism composed of flagellate Streblomastix strix and complex community of Bacteroidetes bacteria on its surface.</title>
        <authorList>
            <person name="Treitli S.C."/>
            <person name="Kolisko M."/>
            <person name="Husnik F."/>
            <person name="Keeling P."/>
            <person name="Hampl V."/>
        </authorList>
    </citation>
    <scope>NUCLEOTIDE SEQUENCE [LARGE SCALE GENOMIC DNA]</scope>
    <source>
        <strain evidence="2">ST1C</strain>
    </source>
</reference>
<gene>
    <name evidence="2" type="ORF">EZS28_008960</name>
</gene>
<dbReference type="Proteomes" id="UP000324800">
    <property type="component" value="Unassembled WGS sequence"/>
</dbReference>
<organism evidence="2 3">
    <name type="scientific">Streblomastix strix</name>
    <dbReference type="NCBI Taxonomy" id="222440"/>
    <lineage>
        <taxon>Eukaryota</taxon>
        <taxon>Metamonada</taxon>
        <taxon>Preaxostyla</taxon>
        <taxon>Oxymonadida</taxon>
        <taxon>Streblomastigidae</taxon>
        <taxon>Streblomastix</taxon>
    </lineage>
</organism>
<proteinExistence type="predicted"/>
<sequence length="422" mass="48808">KTVNQHSSVINLNTATNNNDNGCSTQQLWFKTGERTRNGHISSKNLEQKINEVIKQQQENKAITQSLRSLAKILKNSRVQSLAIRSDNSTAVFDIKKWRASTSLKKEIKQVHQTIEKLGIQIQIIHLSRVKKRNSRSNMQTIKSRRLQAKGEDFSTDMSSDELEPNNRLILTTLKQPTAKIHVNNKRTRRNSNRRSQSNMEDGTSMDSSSYPSPSSYSEKDQKRSDRNSDNSSTMTRSDMVYKTGKRECTVPYALLEQRNFGTRNIVNQEKFETPSRKDMLFPDGPKAKKGRRFARKILRMLNVSQGVIDMILYGQRYNIQRRYYYAMEKLKKWTQINHYSIPNLLTMKQHIIITEMLAQFTSVNTSASSALQFLNGISSMLSLTFDIDLKNNRMLQFTRKAISALDRQTEIRRHMERGNTI</sequence>
<feature type="non-terminal residue" evidence="2">
    <location>
        <position position="1"/>
    </location>
</feature>
<protein>
    <submittedName>
        <fullName evidence="2">Uncharacterized protein</fullName>
    </submittedName>
</protein>
<feature type="compositionally biased region" description="Low complexity" evidence="1">
    <location>
        <begin position="208"/>
        <end position="217"/>
    </location>
</feature>
<dbReference type="EMBL" id="SNRW01001665">
    <property type="protein sequence ID" value="KAA6395507.1"/>
    <property type="molecule type" value="Genomic_DNA"/>
</dbReference>
<feature type="compositionally biased region" description="Basic and acidic residues" evidence="1">
    <location>
        <begin position="218"/>
        <end position="229"/>
    </location>
</feature>
<dbReference type="AlphaFoldDB" id="A0A5J4WKC5"/>
<evidence type="ECO:0000313" key="2">
    <source>
        <dbReference type="EMBL" id="KAA6395507.1"/>
    </source>
</evidence>
<comment type="caution">
    <text evidence="2">The sequence shown here is derived from an EMBL/GenBank/DDBJ whole genome shotgun (WGS) entry which is preliminary data.</text>
</comment>
<evidence type="ECO:0000313" key="3">
    <source>
        <dbReference type="Proteomes" id="UP000324800"/>
    </source>
</evidence>